<dbReference type="Gene3D" id="3.30.420.10">
    <property type="entry name" value="Ribonuclease H-like superfamily/Ribonuclease H"/>
    <property type="match status" value="1"/>
</dbReference>
<proteinExistence type="predicted"/>
<evidence type="ECO:0000313" key="2">
    <source>
        <dbReference type="Proteomes" id="UP001443914"/>
    </source>
</evidence>
<reference evidence="1" key="1">
    <citation type="submission" date="2024-03" db="EMBL/GenBank/DDBJ databases">
        <title>WGS assembly of Saponaria officinalis var. Norfolk2.</title>
        <authorList>
            <person name="Jenkins J."/>
            <person name="Shu S."/>
            <person name="Grimwood J."/>
            <person name="Barry K."/>
            <person name="Goodstein D."/>
            <person name="Schmutz J."/>
            <person name="Leebens-Mack J."/>
            <person name="Osbourn A."/>
        </authorList>
    </citation>
    <scope>NUCLEOTIDE SEQUENCE [LARGE SCALE GENOMIC DNA]</scope>
    <source>
        <strain evidence="1">JIC</strain>
    </source>
</reference>
<protein>
    <recommendedName>
        <fullName evidence="3">Transposase</fullName>
    </recommendedName>
</protein>
<dbReference type="PANTHER" id="PTHR47169:SF2">
    <property type="entry name" value="OS01G0541250 PROTEIN"/>
    <property type="match status" value="1"/>
</dbReference>
<dbReference type="EMBL" id="JBDFQZ010000003">
    <property type="protein sequence ID" value="KAK9740318.1"/>
    <property type="molecule type" value="Genomic_DNA"/>
</dbReference>
<accession>A0AAW1M2U1</accession>
<gene>
    <name evidence="1" type="ORF">RND81_03G026000</name>
</gene>
<comment type="caution">
    <text evidence="1">The sequence shown here is derived from an EMBL/GenBank/DDBJ whole genome shotgun (WGS) entry which is preliminary data.</text>
</comment>
<organism evidence="1 2">
    <name type="scientific">Saponaria officinalis</name>
    <name type="common">Common soapwort</name>
    <name type="synonym">Lychnis saponaria</name>
    <dbReference type="NCBI Taxonomy" id="3572"/>
    <lineage>
        <taxon>Eukaryota</taxon>
        <taxon>Viridiplantae</taxon>
        <taxon>Streptophyta</taxon>
        <taxon>Embryophyta</taxon>
        <taxon>Tracheophyta</taxon>
        <taxon>Spermatophyta</taxon>
        <taxon>Magnoliopsida</taxon>
        <taxon>eudicotyledons</taxon>
        <taxon>Gunneridae</taxon>
        <taxon>Pentapetalae</taxon>
        <taxon>Caryophyllales</taxon>
        <taxon>Caryophyllaceae</taxon>
        <taxon>Caryophylleae</taxon>
        <taxon>Saponaria</taxon>
    </lineage>
</organism>
<evidence type="ECO:0008006" key="3">
    <source>
        <dbReference type="Google" id="ProtNLM"/>
    </source>
</evidence>
<keyword evidence="2" id="KW-1185">Reference proteome</keyword>
<dbReference type="Proteomes" id="UP001443914">
    <property type="component" value="Unassembled WGS sequence"/>
</dbReference>
<name>A0AAW1M2U1_SAPOF</name>
<dbReference type="PANTHER" id="PTHR47169">
    <property type="entry name" value="OS01G0541250 PROTEIN"/>
    <property type="match status" value="1"/>
</dbReference>
<dbReference type="GO" id="GO:0003676">
    <property type="term" value="F:nucleic acid binding"/>
    <property type="evidence" value="ECO:0007669"/>
    <property type="project" value="InterPro"/>
</dbReference>
<evidence type="ECO:0000313" key="1">
    <source>
        <dbReference type="EMBL" id="KAK9740318.1"/>
    </source>
</evidence>
<sequence length="316" mass="35836">MCLKDLATGLGLSITTVWRLVKKGYMKSHSSAIRPLLTKQNKIARLHWVLGKISASSLGGNLIYDAMYDVVHIDEKFFYKTRTTQKYYLLPNEPQPHRTCQSKRFISKIMFMAAVAKPRYDEDGVVLFDGKIGIFPFVYKAEAMRSSKNREKGTLEVKPIENNAKPHISPQDLDFLGVAKSDGFDMDLVFQPPNSPDLNILDLGFFRSIQTIQHKKSPKSILQLVDSVCKAYDEIDNEKLKFVWVSLHGCMNEILRVEGNNSYSIPHIGKKRVQRTELVETKVSPNKECLQKALYALENINADEEQSARSTHAVAV</sequence>
<dbReference type="InterPro" id="IPR036397">
    <property type="entry name" value="RNaseH_sf"/>
</dbReference>
<dbReference type="AlphaFoldDB" id="A0AAW1M2U1"/>